<dbReference type="EMBL" id="GBXM01063246">
    <property type="protein sequence ID" value="JAH45331.1"/>
    <property type="molecule type" value="Transcribed_RNA"/>
</dbReference>
<dbReference type="AlphaFoldDB" id="A0A0E9SVM4"/>
<reference evidence="1" key="2">
    <citation type="journal article" date="2015" name="Fish Shellfish Immunol.">
        <title>Early steps in the European eel (Anguilla anguilla)-Vibrio vulnificus interaction in the gills: Role of the RtxA13 toxin.</title>
        <authorList>
            <person name="Callol A."/>
            <person name="Pajuelo D."/>
            <person name="Ebbesson L."/>
            <person name="Teles M."/>
            <person name="MacKenzie S."/>
            <person name="Amaro C."/>
        </authorList>
    </citation>
    <scope>NUCLEOTIDE SEQUENCE</scope>
</reference>
<name>A0A0E9SVM4_ANGAN</name>
<evidence type="ECO:0000313" key="1">
    <source>
        <dbReference type="EMBL" id="JAH45331.1"/>
    </source>
</evidence>
<proteinExistence type="predicted"/>
<reference evidence="1" key="1">
    <citation type="submission" date="2014-11" db="EMBL/GenBank/DDBJ databases">
        <authorList>
            <person name="Amaro Gonzalez C."/>
        </authorList>
    </citation>
    <scope>NUCLEOTIDE SEQUENCE</scope>
</reference>
<sequence>MKLIPDEQFAHFSVSRRGYLIAPILKVKFTAVQGCQVPE</sequence>
<accession>A0A0E9SVM4</accession>
<protein>
    <submittedName>
        <fullName evidence="1">Uncharacterized protein</fullName>
    </submittedName>
</protein>
<organism evidence="1">
    <name type="scientific">Anguilla anguilla</name>
    <name type="common">European freshwater eel</name>
    <name type="synonym">Muraena anguilla</name>
    <dbReference type="NCBI Taxonomy" id="7936"/>
    <lineage>
        <taxon>Eukaryota</taxon>
        <taxon>Metazoa</taxon>
        <taxon>Chordata</taxon>
        <taxon>Craniata</taxon>
        <taxon>Vertebrata</taxon>
        <taxon>Euteleostomi</taxon>
        <taxon>Actinopterygii</taxon>
        <taxon>Neopterygii</taxon>
        <taxon>Teleostei</taxon>
        <taxon>Anguilliformes</taxon>
        <taxon>Anguillidae</taxon>
        <taxon>Anguilla</taxon>
    </lineage>
</organism>